<sequence>MENKEGSISQLTVTRKDKDGKEHTYIYWQAAITFKTTSGKDKLKYIAGSKRAEVEEAVNKYLAAKQKGRLIDGIGSTDH</sequence>
<dbReference type="EMBL" id="FMJE01000007">
    <property type="protein sequence ID" value="SCM83433.1"/>
    <property type="molecule type" value="Genomic_DNA"/>
</dbReference>
<accession>A0A212M0V9</accession>
<protein>
    <submittedName>
        <fullName evidence="1">Uncharacterized protein</fullName>
    </submittedName>
</protein>
<proteinExistence type="predicted"/>
<evidence type="ECO:0000313" key="1">
    <source>
        <dbReference type="EMBL" id="SCM83433.1"/>
    </source>
</evidence>
<reference evidence="1" key="1">
    <citation type="submission" date="2016-08" db="EMBL/GenBank/DDBJ databases">
        <authorList>
            <person name="Seilhamer J.J."/>
        </authorList>
    </citation>
    <scope>NUCLEOTIDE SEQUENCE</scope>
    <source>
        <strain evidence="1">86</strain>
    </source>
</reference>
<organism evidence="1">
    <name type="scientific">uncultured Sporomusa sp</name>
    <dbReference type="NCBI Taxonomy" id="307249"/>
    <lineage>
        <taxon>Bacteria</taxon>
        <taxon>Bacillati</taxon>
        <taxon>Bacillota</taxon>
        <taxon>Negativicutes</taxon>
        <taxon>Selenomonadales</taxon>
        <taxon>Sporomusaceae</taxon>
        <taxon>Sporomusa</taxon>
        <taxon>environmental samples</taxon>
    </lineage>
</organism>
<name>A0A212M0V9_9FIRM</name>
<gene>
    <name evidence="1" type="ORF">KL86SPO_70291</name>
</gene>
<dbReference type="AlphaFoldDB" id="A0A212M0V9"/>
<dbReference type="RefSeq" id="WP_075756988.1">
    <property type="nucleotide sequence ID" value="NZ_LT608335.1"/>
</dbReference>